<dbReference type="PANTHER" id="PTHR24093">
    <property type="entry name" value="CATION TRANSPORTING ATPASE"/>
    <property type="match status" value="1"/>
</dbReference>
<feature type="domain" description="P-type ATPase A" evidence="10">
    <location>
        <begin position="79"/>
        <end position="177"/>
    </location>
</feature>
<keyword evidence="8 9" id="KW-0472">Membrane</keyword>
<evidence type="ECO:0000256" key="3">
    <source>
        <dbReference type="ARBA" id="ARBA00022723"/>
    </source>
</evidence>
<protein>
    <submittedName>
        <fullName evidence="13">Cation-transporting P-type ATPase C-terminal domain-containing protein</fullName>
    </submittedName>
</protein>
<keyword evidence="12" id="KW-1185">Reference proteome</keyword>
<dbReference type="Pfam" id="PF00702">
    <property type="entry name" value="Hydrolase"/>
    <property type="match status" value="1"/>
</dbReference>
<dbReference type="GO" id="GO:0005886">
    <property type="term" value="C:plasma membrane"/>
    <property type="evidence" value="ECO:0007669"/>
    <property type="project" value="TreeGrafter"/>
</dbReference>
<dbReference type="Gene3D" id="2.70.150.10">
    <property type="entry name" value="Calcium-transporting ATPase, cytoplasmic transduction domain A"/>
    <property type="match status" value="1"/>
</dbReference>
<keyword evidence="4" id="KW-0547">Nucleotide-binding</keyword>
<dbReference type="InterPro" id="IPR023298">
    <property type="entry name" value="ATPase_P-typ_TM_dom_sf"/>
</dbReference>
<feature type="transmembrane region" description="Helical" evidence="9">
    <location>
        <begin position="646"/>
        <end position="667"/>
    </location>
</feature>
<organism evidence="12 13">
    <name type="scientific">Meloidogyne javanica</name>
    <name type="common">Root-knot nematode worm</name>
    <dbReference type="NCBI Taxonomy" id="6303"/>
    <lineage>
        <taxon>Eukaryota</taxon>
        <taxon>Metazoa</taxon>
        <taxon>Ecdysozoa</taxon>
        <taxon>Nematoda</taxon>
        <taxon>Chromadorea</taxon>
        <taxon>Rhabditida</taxon>
        <taxon>Tylenchina</taxon>
        <taxon>Tylenchomorpha</taxon>
        <taxon>Tylenchoidea</taxon>
        <taxon>Meloidogynidae</taxon>
        <taxon>Meloidogyninae</taxon>
        <taxon>Meloidogyne</taxon>
        <taxon>Meloidogyne incognita group</taxon>
    </lineage>
</organism>
<dbReference type="GO" id="GO:0046872">
    <property type="term" value="F:metal ion binding"/>
    <property type="evidence" value="ECO:0007669"/>
    <property type="project" value="UniProtKB-KW"/>
</dbReference>
<feature type="transmembrane region" description="Helical" evidence="9">
    <location>
        <begin position="461"/>
        <end position="482"/>
    </location>
</feature>
<dbReference type="InterPro" id="IPR059000">
    <property type="entry name" value="ATPase_P-type_domA"/>
</dbReference>
<evidence type="ECO:0000313" key="13">
    <source>
        <dbReference type="WBParaSite" id="scaffold673_cov206.g1568"/>
    </source>
</evidence>
<name>A0A915MYY4_MELJA</name>
<dbReference type="InterPro" id="IPR023214">
    <property type="entry name" value="HAD_sf"/>
</dbReference>
<dbReference type="Gene3D" id="1.20.1110.10">
    <property type="entry name" value="Calcium-transporting ATPase, transmembrane domain"/>
    <property type="match status" value="2"/>
</dbReference>
<feature type="transmembrane region" description="Helical" evidence="9">
    <location>
        <begin position="494"/>
        <end position="513"/>
    </location>
</feature>
<dbReference type="InterPro" id="IPR018303">
    <property type="entry name" value="ATPase_P-typ_P_site"/>
</dbReference>
<dbReference type="PANTHER" id="PTHR24093:SF369">
    <property type="entry name" value="CALCIUM-TRANSPORTING ATPASE"/>
    <property type="match status" value="1"/>
</dbReference>
<keyword evidence="6" id="KW-0460">Magnesium</keyword>
<keyword evidence="7 9" id="KW-1133">Transmembrane helix</keyword>
<dbReference type="GO" id="GO:0005524">
    <property type="term" value="F:ATP binding"/>
    <property type="evidence" value="ECO:0007669"/>
    <property type="project" value="UniProtKB-KW"/>
</dbReference>
<dbReference type="PRINTS" id="PR00119">
    <property type="entry name" value="CATATPASE"/>
</dbReference>
<keyword evidence="3" id="KW-0479">Metal-binding</keyword>
<dbReference type="GO" id="GO:0016887">
    <property type="term" value="F:ATP hydrolysis activity"/>
    <property type="evidence" value="ECO:0007669"/>
    <property type="project" value="InterPro"/>
</dbReference>
<dbReference type="SUPFAM" id="SSF81665">
    <property type="entry name" value="Calcium ATPase, transmembrane domain M"/>
    <property type="match status" value="1"/>
</dbReference>
<dbReference type="InterPro" id="IPR036412">
    <property type="entry name" value="HAD-like_sf"/>
</dbReference>
<evidence type="ECO:0000256" key="7">
    <source>
        <dbReference type="ARBA" id="ARBA00022989"/>
    </source>
</evidence>
<evidence type="ECO:0000256" key="8">
    <source>
        <dbReference type="ARBA" id="ARBA00023136"/>
    </source>
</evidence>
<evidence type="ECO:0000256" key="1">
    <source>
        <dbReference type="ARBA" id="ARBA00004127"/>
    </source>
</evidence>
<evidence type="ECO:0000256" key="5">
    <source>
        <dbReference type="ARBA" id="ARBA00022840"/>
    </source>
</evidence>
<dbReference type="WBParaSite" id="scaffold673_cov206.g1568">
    <property type="protein sequence ID" value="scaffold673_cov206.g1568"/>
    <property type="gene ID" value="scaffold673_cov206.g1568"/>
</dbReference>
<evidence type="ECO:0000256" key="6">
    <source>
        <dbReference type="ARBA" id="ARBA00022842"/>
    </source>
</evidence>
<proteinExistence type="predicted"/>
<evidence type="ECO:0000256" key="9">
    <source>
        <dbReference type="SAM" id="Phobius"/>
    </source>
</evidence>
<dbReference type="AlphaFoldDB" id="A0A915MYY4"/>
<dbReference type="SUPFAM" id="SSF56784">
    <property type="entry name" value="HAD-like"/>
    <property type="match status" value="1"/>
</dbReference>
<dbReference type="SUPFAM" id="SSF81653">
    <property type="entry name" value="Calcium ATPase, transduction domain A"/>
    <property type="match status" value="1"/>
</dbReference>
<accession>A0A915MYY4</accession>
<keyword evidence="2 9" id="KW-0812">Transmembrane</keyword>
<dbReference type="GO" id="GO:0012505">
    <property type="term" value="C:endomembrane system"/>
    <property type="evidence" value="ECO:0007669"/>
    <property type="project" value="UniProtKB-SubCell"/>
</dbReference>
<dbReference type="NCBIfam" id="TIGR01494">
    <property type="entry name" value="ATPase_P-type"/>
    <property type="match status" value="1"/>
</dbReference>
<keyword evidence="5" id="KW-0067">ATP-binding</keyword>
<dbReference type="InterPro" id="IPR008250">
    <property type="entry name" value="ATPase_P-typ_transduc_dom_A_sf"/>
</dbReference>
<dbReference type="GO" id="GO:0051480">
    <property type="term" value="P:regulation of cytosolic calcium ion concentration"/>
    <property type="evidence" value="ECO:0007669"/>
    <property type="project" value="TreeGrafter"/>
</dbReference>
<dbReference type="InterPro" id="IPR001757">
    <property type="entry name" value="P_typ_ATPase"/>
</dbReference>
<evidence type="ECO:0000313" key="12">
    <source>
        <dbReference type="Proteomes" id="UP000887561"/>
    </source>
</evidence>
<dbReference type="GO" id="GO:0005388">
    <property type="term" value="F:P-type calcium transporter activity"/>
    <property type="evidence" value="ECO:0007669"/>
    <property type="project" value="TreeGrafter"/>
</dbReference>
<feature type="domain" description="Cation-transporting P-type ATPase C-terminal" evidence="11">
    <location>
        <begin position="488"/>
        <end position="665"/>
    </location>
</feature>
<feature type="transmembrane region" description="Helical" evidence="9">
    <location>
        <begin position="574"/>
        <end position="593"/>
    </location>
</feature>
<comment type="subcellular location">
    <subcellularLocation>
        <location evidence="1">Endomembrane system</location>
        <topology evidence="1">Multi-pass membrane protein</topology>
    </subcellularLocation>
</comment>
<evidence type="ECO:0000259" key="10">
    <source>
        <dbReference type="Pfam" id="PF00122"/>
    </source>
</evidence>
<evidence type="ECO:0000256" key="2">
    <source>
        <dbReference type="ARBA" id="ARBA00022692"/>
    </source>
</evidence>
<evidence type="ECO:0000256" key="4">
    <source>
        <dbReference type="ARBA" id="ARBA00022741"/>
    </source>
</evidence>
<dbReference type="InterPro" id="IPR006068">
    <property type="entry name" value="ATPase_P-typ_cation-transptr_C"/>
</dbReference>
<feature type="transmembrane region" description="Helical" evidence="9">
    <location>
        <begin position="613"/>
        <end position="634"/>
    </location>
</feature>
<sequence>MATRPEMEFPSFDVSLNDLKSLMEFTETEAREVIDNYYRGTEGLCKRLQTDPDNGIAGNLEELIRIFLGLQGKINCQNKFVVIRDGHQVDVTETELVVGDIVLIKQGEKIPADGVILESNELNIDESLHNGVSDKLKKSVESCPMVFAGTNVVGGDGLILITAVGVNTKNGIILTLLRAIEDNLKNNKKNKSFPIKSNIKSDEENLQPLLGNNEDLVIMILTLLIGLDIILTTLPEGFPFAVILSVEYSAIKMMGDNYLIKELDYCETLGNVTDICFDKTGTLTHKSDAGQNLCDDVPKTISVCQQAGIDVRMVTGDNIITARSVALSCGILKPEDDYLVLEAKEFNERIRIDGGLSQEKFDQIWPKLRVLADAKPIDKYNLVKGIMDSKINKNREIVAYVGDGTNDCLALKRAHVGVVMAKSSNYLAKEASDVIITDDNFNSLIKAIVWGRHIYDSITKIVQFHLTVFFVEIVILVFGNLLFLDTVLKFKQLLWVNIFISIMGSFALATDPPKEDLLNRKPLGRKSPLISKTIKKNIIGQTIYQLICLFVLIFNGHKFFGIESDLKAQLRAPPGQHFTIVFNTFVMLTLFNIINCRKIHGERNVFKDLSENILFCILWITAFIFQILFIEFGGHELYVEPLTLEQWLYCTLFGACSLGLAQIINTIPTKD</sequence>
<dbReference type="Pfam" id="PF00122">
    <property type="entry name" value="E1-E2_ATPase"/>
    <property type="match status" value="1"/>
</dbReference>
<dbReference type="Pfam" id="PF00689">
    <property type="entry name" value="Cation_ATPase_C"/>
    <property type="match status" value="1"/>
</dbReference>
<reference evidence="13" key="1">
    <citation type="submission" date="2022-11" db="UniProtKB">
        <authorList>
            <consortium name="WormBaseParasite"/>
        </authorList>
    </citation>
    <scope>IDENTIFICATION</scope>
</reference>
<dbReference type="Gene3D" id="3.40.50.1000">
    <property type="entry name" value="HAD superfamily/HAD-like"/>
    <property type="match status" value="1"/>
</dbReference>
<dbReference type="Proteomes" id="UP000887561">
    <property type="component" value="Unplaced"/>
</dbReference>
<evidence type="ECO:0000259" key="11">
    <source>
        <dbReference type="Pfam" id="PF00689"/>
    </source>
</evidence>
<dbReference type="PROSITE" id="PS00154">
    <property type="entry name" value="ATPASE_E1_E2"/>
    <property type="match status" value="1"/>
</dbReference>